<dbReference type="PANTHER" id="PTHR43557">
    <property type="entry name" value="APOPTOSIS-INDUCING FACTOR 1"/>
    <property type="match status" value="1"/>
</dbReference>
<dbReference type="SUPFAM" id="SSF51905">
    <property type="entry name" value="FAD/NAD(P)-binding domain"/>
    <property type="match status" value="1"/>
</dbReference>
<dbReference type="InterPro" id="IPR036188">
    <property type="entry name" value="FAD/NAD-bd_sf"/>
</dbReference>
<evidence type="ECO:0000256" key="2">
    <source>
        <dbReference type="ARBA" id="ARBA00022630"/>
    </source>
</evidence>
<organism evidence="7 8">
    <name type="scientific">Spongisporangium articulatum</name>
    <dbReference type="NCBI Taxonomy" id="3362603"/>
    <lineage>
        <taxon>Bacteria</taxon>
        <taxon>Bacillati</taxon>
        <taxon>Actinomycetota</taxon>
        <taxon>Actinomycetes</taxon>
        <taxon>Kineosporiales</taxon>
        <taxon>Kineosporiaceae</taxon>
        <taxon>Spongisporangium</taxon>
    </lineage>
</organism>
<sequence length="403" mass="42783">MNTLLVVGGSLAGLRGVQAARADGFDGRLLLVGAEPHLPYDRPPLSKEFLALHGTTRYFTEEAHLRDDLGVELRLGVPARALDPVRRTVQVGDEDLPYDALLIATGSAPRPLPRIEPRDGVLTLRTLDDAHRLRTRLTRDARVVIAGAGFIGSEIASAARAHGARVTVVEASATPLERAAGPEVGGALAGLHRRHGTDLRLGTTVTAVHGTGRVEGVRLSDGTELAADVLVVGIGAAPATGWLLGSGVRLHADGGVVCDGYLQTTVPGVYAAGDVVHWPNPLMDLPLMRCENWTAAAEQGAAAARNAVRTQGRAEVRTPFETVPYVWSDWYGQRIQFVGRPADDCRVVLGDLDGPTFLALYRAGERVVGAVALNQPGKIMKYRRLIAGRGTWAAALDLYPTAA</sequence>
<evidence type="ECO:0000256" key="3">
    <source>
        <dbReference type="ARBA" id="ARBA00022827"/>
    </source>
</evidence>
<keyword evidence="4" id="KW-0560">Oxidoreductase</keyword>
<comment type="cofactor">
    <cofactor evidence="1">
        <name>FAD</name>
        <dbReference type="ChEBI" id="CHEBI:57692"/>
    </cofactor>
</comment>
<protein>
    <submittedName>
        <fullName evidence="7">NAD(P)/FAD-dependent oxidoreductase</fullName>
    </submittedName>
</protein>
<dbReference type="Pfam" id="PF07992">
    <property type="entry name" value="Pyr_redox_2"/>
    <property type="match status" value="1"/>
</dbReference>
<dbReference type="Gene3D" id="3.30.390.30">
    <property type="match status" value="1"/>
</dbReference>
<evidence type="ECO:0000313" key="8">
    <source>
        <dbReference type="Proteomes" id="UP001612915"/>
    </source>
</evidence>
<dbReference type="RefSeq" id="WP_398284327.1">
    <property type="nucleotide sequence ID" value="NZ_JBITLV010000009.1"/>
</dbReference>
<dbReference type="InterPro" id="IPR016156">
    <property type="entry name" value="FAD/NAD-linked_Rdtase_dimer_sf"/>
</dbReference>
<gene>
    <name evidence="7" type="ORF">ACIB24_21860</name>
</gene>
<keyword evidence="2" id="KW-0285">Flavoprotein</keyword>
<evidence type="ECO:0000259" key="6">
    <source>
        <dbReference type="Pfam" id="PF14759"/>
    </source>
</evidence>
<dbReference type="EMBL" id="JBITLV010000009">
    <property type="protein sequence ID" value="MFI7589723.1"/>
    <property type="molecule type" value="Genomic_DNA"/>
</dbReference>
<dbReference type="PANTHER" id="PTHR43557:SF2">
    <property type="entry name" value="RIESKE DOMAIN-CONTAINING PROTEIN-RELATED"/>
    <property type="match status" value="1"/>
</dbReference>
<dbReference type="PRINTS" id="PR00368">
    <property type="entry name" value="FADPNR"/>
</dbReference>
<dbReference type="Gene3D" id="3.50.50.60">
    <property type="entry name" value="FAD/NAD(P)-binding domain"/>
    <property type="match status" value="2"/>
</dbReference>
<dbReference type="PRINTS" id="PR00411">
    <property type="entry name" value="PNDRDTASEI"/>
</dbReference>
<dbReference type="InterPro" id="IPR028202">
    <property type="entry name" value="Reductase_C"/>
</dbReference>
<dbReference type="InterPro" id="IPR023753">
    <property type="entry name" value="FAD/NAD-binding_dom"/>
</dbReference>
<accession>A0ABW8ATK0</accession>
<dbReference type="Proteomes" id="UP001612915">
    <property type="component" value="Unassembled WGS sequence"/>
</dbReference>
<dbReference type="Pfam" id="PF14759">
    <property type="entry name" value="Reductase_C"/>
    <property type="match status" value="1"/>
</dbReference>
<evidence type="ECO:0000256" key="4">
    <source>
        <dbReference type="ARBA" id="ARBA00023002"/>
    </source>
</evidence>
<keyword evidence="3" id="KW-0274">FAD</keyword>
<evidence type="ECO:0000313" key="7">
    <source>
        <dbReference type="EMBL" id="MFI7589723.1"/>
    </source>
</evidence>
<feature type="domain" description="Reductase C-terminal" evidence="6">
    <location>
        <begin position="325"/>
        <end position="393"/>
    </location>
</feature>
<evidence type="ECO:0000259" key="5">
    <source>
        <dbReference type="Pfam" id="PF07992"/>
    </source>
</evidence>
<keyword evidence="8" id="KW-1185">Reference proteome</keyword>
<reference evidence="7 8" key="1">
    <citation type="submission" date="2024-10" db="EMBL/GenBank/DDBJ databases">
        <title>The Natural Products Discovery Center: Release of the First 8490 Sequenced Strains for Exploring Actinobacteria Biosynthetic Diversity.</title>
        <authorList>
            <person name="Kalkreuter E."/>
            <person name="Kautsar S.A."/>
            <person name="Yang D."/>
            <person name="Bader C.D."/>
            <person name="Teijaro C.N."/>
            <person name="Fluegel L."/>
            <person name="Davis C.M."/>
            <person name="Simpson J.R."/>
            <person name="Lauterbach L."/>
            <person name="Steele A.D."/>
            <person name="Gui C."/>
            <person name="Meng S."/>
            <person name="Li G."/>
            <person name="Viehrig K."/>
            <person name="Ye F."/>
            <person name="Su P."/>
            <person name="Kiefer A.F."/>
            <person name="Nichols A."/>
            <person name="Cepeda A.J."/>
            <person name="Yan W."/>
            <person name="Fan B."/>
            <person name="Jiang Y."/>
            <person name="Adhikari A."/>
            <person name="Zheng C.-J."/>
            <person name="Schuster L."/>
            <person name="Cowan T.M."/>
            <person name="Smanski M.J."/>
            <person name="Chevrette M.G."/>
            <person name="De Carvalho L.P.S."/>
            <person name="Shen B."/>
        </authorList>
    </citation>
    <scope>NUCLEOTIDE SEQUENCE [LARGE SCALE GENOMIC DNA]</scope>
    <source>
        <strain evidence="7 8">NPDC049639</strain>
    </source>
</reference>
<name>A0ABW8ATK0_9ACTN</name>
<proteinExistence type="predicted"/>
<dbReference type="InterPro" id="IPR050446">
    <property type="entry name" value="FAD-oxidoreductase/Apoptosis"/>
</dbReference>
<dbReference type="SUPFAM" id="SSF55424">
    <property type="entry name" value="FAD/NAD-linked reductases, dimerisation (C-terminal) domain"/>
    <property type="match status" value="1"/>
</dbReference>
<feature type="domain" description="FAD/NAD(P)-binding" evidence="5">
    <location>
        <begin position="4"/>
        <end position="300"/>
    </location>
</feature>
<evidence type="ECO:0000256" key="1">
    <source>
        <dbReference type="ARBA" id="ARBA00001974"/>
    </source>
</evidence>
<comment type="caution">
    <text evidence="7">The sequence shown here is derived from an EMBL/GenBank/DDBJ whole genome shotgun (WGS) entry which is preliminary data.</text>
</comment>